<evidence type="ECO:0000313" key="6">
    <source>
        <dbReference type="Proteomes" id="UP000220133"/>
    </source>
</evidence>
<reference evidence="5 6" key="1">
    <citation type="submission" date="2017-10" db="EMBL/GenBank/DDBJ databases">
        <title>Paenichitinophaga pekingensis gen. nov., sp. nov., isolated from activated sludge.</title>
        <authorList>
            <person name="Jin D."/>
            <person name="Kong X."/>
            <person name="Deng Y."/>
            <person name="Bai Z."/>
        </authorList>
    </citation>
    <scope>NUCLEOTIDE SEQUENCE [LARGE SCALE GENOMIC DNA]</scope>
    <source>
        <strain evidence="5 6">13</strain>
    </source>
</reference>
<evidence type="ECO:0000256" key="1">
    <source>
        <dbReference type="ARBA" id="ARBA00023015"/>
    </source>
</evidence>
<evidence type="ECO:0000256" key="3">
    <source>
        <dbReference type="ARBA" id="ARBA00023163"/>
    </source>
</evidence>
<dbReference type="PROSITE" id="PS51118">
    <property type="entry name" value="HTH_HXLR"/>
    <property type="match status" value="1"/>
</dbReference>
<evidence type="ECO:0000256" key="2">
    <source>
        <dbReference type="ARBA" id="ARBA00023125"/>
    </source>
</evidence>
<keyword evidence="1" id="KW-0805">Transcription regulation</keyword>
<dbReference type="InterPro" id="IPR036388">
    <property type="entry name" value="WH-like_DNA-bd_sf"/>
</dbReference>
<accession>A0A291QYX6</accession>
<dbReference type="Pfam" id="PF01638">
    <property type="entry name" value="HxlR"/>
    <property type="match status" value="1"/>
</dbReference>
<dbReference type="Gene3D" id="1.10.10.10">
    <property type="entry name" value="Winged helix-like DNA-binding domain superfamily/Winged helix DNA-binding domain"/>
    <property type="match status" value="1"/>
</dbReference>
<keyword evidence="3" id="KW-0804">Transcription</keyword>
<gene>
    <name evidence="5" type="ORF">COR50_19370</name>
</gene>
<evidence type="ECO:0000259" key="4">
    <source>
        <dbReference type="PROSITE" id="PS51118"/>
    </source>
</evidence>
<organism evidence="5 6">
    <name type="scientific">Chitinophaga caeni</name>
    <dbReference type="NCBI Taxonomy" id="2029983"/>
    <lineage>
        <taxon>Bacteria</taxon>
        <taxon>Pseudomonadati</taxon>
        <taxon>Bacteroidota</taxon>
        <taxon>Chitinophagia</taxon>
        <taxon>Chitinophagales</taxon>
        <taxon>Chitinophagaceae</taxon>
        <taxon>Chitinophaga</taxon>
    </lineage>
</organism>
<dbReference type="PANTHER" id="PTHR33204">
    <property type="entry name" value="TRANSCRIPTIONAL REGULATOR, MARR FAMILY"/>
    <property type="match status" value="1"/>
</dbReference>
<dbReference type="KEGG" id="cbae:COR50_19370"/>
<keyword evidence="6" id="KW-1185">Reference proteome</keyword>
<sequence>MRKEHSSNHVNEKEILLNCGLAFTLKLISGRWKPTIIWRLNEGVMRYKDLLQSIGNISEKMLAAQLKELEQAGLIHREVFPEVPPRVEYGLTEQGKSLIPLLEGLTNWGIAMQGKL</sequence>
<dbReference type="RefSeq" id="WP_098195528.1">
    <property type="nucleotide sequence ID" value="NZ_CP023777.1"/>
</dbReference>
<dbReference type="GO" id="GO:0003677">
    <property type="term" value="F:DNA binding"/>
    <property type="evidence" value="ECO:0007669"/>
    <property type="project" value="UniProtKB-KW"/>
</dbReference>
<dbReference type="SUPFAM" id="SSF46785">
    <property type="entry name" value="Winged helix' DNA-binding domain"/>
    <property type="match status" value="1"/>
</dbReference>
<dbReference type="OrthoDB" id="9797599at2"/>
<proteinExistence type="predicted"/>
<keyword evidence="2" id="KW-0238">DNA-binding</keyword>
<dbReference type="Proteomes" id="UP000220133">
    <property type="component" value="Chromosome"/>
</dbReference>
<dbReference type="AlphaFoldDB" id="A0A291QYX6"/>
<dbReference type="PANTHER" id="PTHR33204:SF29">
    <property type="entry name" value="TRANSCRIPTIONAL REGULATOR"/>
    <property type="match status" value="1"/>
</dbReference>
<dbReference type="InterPro" id="IPR036390">
    <property type="entry name" value="WH_DNA-bd_sf"/>
</dbReference>
<dbReference type="EMBL" id="CP023777">
    <property type="protein sequence ID" value="ATL49160.1"/>
    <property type="molecule type" value="Genomic_DNA"/>
</dbReference>
<name>A0A291QYX6_9BACT</name>
<feature type="domain" description="HTH hxlR-type" evidence="4">
    <location>
        <begin position="19"/>
        <end position="116"/>
    </location>
</feature>
<protein>
    <submittedName>
        <fullName evidence="5">Transcriptional regulator</fullName>
    </submittedName>
</protein>
<evidence type="ECO:0000313" key="5">
    <source>
        <dbReference type="EMBL" id="ATL49160.1"/>
    </source>
</evidence>
<dbReference type="InterPro" id="IPR002577">
    <property type="entry name" value="HTH_HxlR"/>
</dbReference>